<protein>
    <submittedName>
        <fullName evidence="2">Uncharacterized protein</fullName>
    </submittedName>
</protein>
<sequence length="50" mass="6172">MHLRWREETNNSEKGRTWAPLNRKHLSSQQKKKRQQCSQHHTMYRNLSKP</sequence>
<dbReference type="EMBL" id="GBXM01012663">
    <property type="protein sequence ID" value="JAH95914.1"/>
    <property type="molecule type" value="Transcribed_RNA"/>
</dbReference>
<reference evidence="2" key="2">
    <citation type="journal article" date="2015" name="Fish Shellfish Immunol.">
        <title>Early steps in the European eel (Anguilla anguilla)-Vibrio vulnificus interaction in the gills: Role of the RtxA13 toxin.</title>
        <authorList>
            <person name="Callol A."/>
            <person name="Pajuelo D."/>
            <person name="Ebbesson L."/>
            <person name="Teles M."/>
            <person name="MacKenzie S."/>
            <person name="Amaro C."/>
        </authorList>
    </citation>
    <scope>NUCLEOTIDE SEQUENCE</scope>
</reference>
<organism evidence="2">
    <name type="scientific">Anguilla anguilla</name>
    <name type="common">European freshwater eel</name>
    <name type="synonym">Muraena anguilla</name>
    <dbReference type="NCBI Taxonomy" id="7936"/>
    <lineage>
        <taxon>Eukaryota</taxon>
        <taxon>Metazoa</taxon>
        <taxon>Chordata</taxon>
        <taxon>Craniata</taxon>
        <taxon>Vertebrata</taxon>
        <taxon>Euteleostomi</taxon>
        <taxon>Actinopterygii</taxon>
        <taxon>Neopterygii</taxon>
        <taxon>Teleostei</taxon>
        <taxon>Anguilliformes</taxon>
        <taxon>Anguillidae</taxon>
        <taxon>Anguilla</taxon>
    </lineage>
</organism>
<dbReference type="AlphaFoldDB" id="A0A0E9X000"/>
<reference evidence="2" key="1">
    <citation type="submission" date="2014-11" db="EMBL/GenBank/DDBJ databases">
        <authorList>
            <person name="Amaro Gonzalez C."/>
        </authorList>
    </citation>
    <scope>NUCLEOTIDE SEQUENCE</scope>
</reference>
<feature type="region of interest" description="Disordered" evidence="1">
    <location>
        <begin position="1"/>
        <end position="50"/>
    </location>
</feature>
<name>A0A0E9X000_ANGAN</name>
<evidence type="ECO:0000256" key="1">
    <source>
        <dbReference type="SAM" id="MobiDB-lite"/>
    </source>
</evidence>
<proteinExistence type="predicted"/>
<evidence type="ECO:0000313" key="2">
    <source>
        <dbReference type="EMBL" id="JAH95914.1"/>
    </source>
</evidence>
<feature type="compositionally biased region" description="Basic and acidic residues" evidence="1">
    <location>
        <begin position="1"/>
        <end position="16"/>
    </location>
</feature>
<accession>A0A0E9X000</accession>
<feature type="compositionally biased region" description="Basic residues" evidence="1">
    <location>
        <begin position="22"/>
        <end position="35"/>
    </location>
</feature>